<evidence type="ECO:0000313" key="2">
    <source>
        <dbReference type="EMBL" id="KPH65487.1"/>
    </source>
</evidence>
<feature type="chain" id="PRO_5005878322" description="DUF4426 domain-containing protein" evidence="1">
    <location>
        <begin position="21"/>
        <end position="137"/>
    </location>
</feature>
<dbReference type="Proteomes" id="UP000037848">
    <property type="component" value="Unassembled WGS sequence"/>
</dbReference>
<keyword evidence="3" id="KW-1185">Reference proteome</keyword>
<dbReference type="AlphaFoldDB" id="A0A0N1MVH9"/>
<evidence type="ECO:0000313" key="3">
    <source>
        <dbReference type="Proteomes" id="UP000037848"/>
    </source>
</evidence>
<accession>A0A0N1MVH9</accession>
<proteinExistence type="predicted"/>
<evidence type="ECO:0000256" key="1">
    <source>
        <dbReference type="SAM" id="SignalP"/>
    </source>
</evidence>
<reference evidence="2 3" key="1">
    <citation type="submission" date="2015-08" db="EMBL/GenBank/DDBJ databases">
        <title>Draft Genome Sequence of Pseudoalteromonas porphyrae UCD-SED14.</title>
        <authorList>
            <person name="Coil D.A."/>
            <person name="Jospin G."/>
            <person name="Lee R.D."/>
            <person name="Eisen J.A."/>
        </authorList>
    </citation>
    <scope>NUCLEOTIDE SEQUENCE [LARGE SCALE GENOMIC DNA]</scope>
    <source>
        <strain evidence="2 3">UCD-SED14</strain>
    </source>
</reference>
<sequence length="137" mass="14774">MKNMHLLFLCSLLLPISAAANDVLSVDQVGLQGMQFAFENDARIKPKNSDFSVVNSVFMSSEAGKRLAVITVRNDASGSRILEGSHLMALFADGSRKGPSSLTDGIKLDDGELRSVTVSFGEADYPILAIYTSKNFN</sequence>
<dbReference type="STRING" id="187330.AMS58_05670"/>
<dbReference type="PATRIC" id="fig|187330.3.peg.149"/>
<dbReference type="EMBL" id="LHPH01000001">
    <property type="protein sequence ID" value="KPH65487.1"/>
    <property type="molecule type" value="Genomic_DNA"/>
</dbReference>
<name>A0A0N1MVH9_9GAMM</name>
<keyword evidence="1" id="KW-0732">Signal</keyword>
<evidence type="ECO:0008006" key="4">
    <source>
        <dbReference type="Google" id="ProtNLM"/>
    </source>
</evidence>
<gene>
    <name evidence="2" type="ORF">ADS77_00715</name>
</gene>
<comment type="caution">
    <text evidence="2">The sequence shown here is derived from an EMBL/GenBank/DDBJ whole genome shotgun (WGS) entry which is preliminary data.</text>
</comment>
<dbReference type="RefSeq" id="WP_231658986.1">
    <property type="nucleotide sequence ID" value="NZ_LHPH01000001.1"/>
</dbReference>
<feature type="signal peptide" evidence="1">
    <location>
        <begin position="1"/>
        <end position="20"/>
    </location>
</feature>
<protein>
    <recommendedName>
        <fullName evidence="4">DUF4426 domain-containing protein</fullName>
    </recommendedName>
</protein>
<organism evidence="2 3">
    <name type="scientific">Pseudoalteromonas porphyrae</name>
    <dbReference type="NCBI Taxonomy" id="187330"/>
    <lineage>
        <taxon>Bacteria</taxon>
        <taxon>Pseudomonadati</taxon>
        <taxon>Pseudomonadota</taxon>
        <taxon>Gammaproteobacteria</taxon>
        <taxon>Alteromonadales</taxon>
        <taxon>Pseudoalteromonadaceae</taxon>
        <taxon>Pseudoalteromonas</taxon>
    </lineage>
</organism>